<accession>A0ABS6JH56</accession>
<dbReference type="InterPro" id="IPR003594">
    <property type="entry name" value="HATPase_dom"/>
</dbReference>
<reference evidence="8 9" key="1">
    <citation type="submission" date="2021-06" db="EMBL/GenBank/DDBJ databases">
        <title>Bacillus sp. RD4P76, an endophyte from a halophyte.</title>
        <authorList>
            <person name="Sun J.-Q."/>
        </authorList>
    </citation>
    <scope>NUCLEOTIDE SEQUENCE [LARGE SCALE GENOMIC DNA]</scope>
    <source>
        <strain evidence="8 9">CGMCC 1.15917</strain>
    </source>
</reference>
<evidence type="ECO:0000313" key="9">
    <source>
        <dbReference type="Proteomes" id="UP000784880"/>
    </source>
</evidence>
<keyword evidence="2" id="KW-1003">Cell membrane</keyword>
<dbReference type="InterPro" id="IPR010559">
    <property type="entry name" value="Sig_transdc_His_kin_internal"/>
</dbReference>
<keyword evidence="6" id="KW-1133">Transmembrane helix</keyword>
<name>A0ABS6JH56_9BACI</name>
<dbReference type="PANTHER" id="PTHR34220">
    <property type="entry name" value="SENSOR HISTIDINE KINASE YPDA"/>
    <property type="match status" value="1"/>
</dbReference>
<dbReference type="Proteomes" id="UP000784880">
    <property type="component" value="Unassembled WGS sequence"/>
</dbReference>
<proteinExistence type="predicted"/>
<keyword evidence="3 8" id="KW-0418">Kinase</keyword>
<dbReference type="Pfam" id="PF02518">
    <property type="entry name" value="HATPase_c"/>
    <property type="match status" value="1"/>
</dbReference>
<evidence type="ECO:0000256" key="1">
    <source>
        <dbReference type="ARBA" id="ARBA00004236"/>
    </source>
</evidence>
<evidence type="ECO:0000256" key="4">
    <source>
        <dbReference type="ARBA" id="ARBA00023136"/>
    </source>
</evidence>
<keyword evidence="6" id="KW-0812">Transmembrane</keyword>
<protein>
    <submittedName>
        <fullName evidence="8">Sensor histidine kinase</fullName>
    </submittedName>
</protein>
<dbReference type="EMBL" id="JAHQCS010000119">
    <property type="protein sequence ID" value="MBU9712963.1"/>
    <property type="molecule type" value="Genomic_DNA"/>
</dbReference>
<dbReference type="PANTHER" id="PTHR34220:SF7">
    <property type="entry name" value="SENSOR HISTIDINE KINASE YPDA"/>
    <property type="match status" value="1"/>
</dbReference>
<comment type="caution">
    <text evidence="8">The sequence shown here is derived from an EMBL/GenBank/DDBJ whole genome shotgun (WGS) entry which is preliminary data.</text>
</comment>
<dbReference type="RefSeq" id="WP_217067136.1">
    <property type="nucleotide sequence ID" value="NZ_JAHQCS010000119.1"/>
</dbReference>
<dbReference type="Pfam" id="PF06580">
    <property type="entry name" value="His_kinase"/>
    <property type="match status" value="1"/>
</dbReference>
<keyword evidence="5" id="KW-0175">Coiled coil</keyword>
<dbReference type="GO" id="GO:0016301">
    <property type="term" value="F:kinase activity"/>
    <property type="evidence" value="ECO:0007669"/>
    <property type="project" value="UniProtKB-KW"/>
</dbReference>
<evidence type="ECO:0000259" key="7">
    <source>
        <dbReference type="PROSITE" id="PS50885"/>
    </source>
</evidence>
<feature type="transmembrane region" description="Helical" evidence="6">
    <location>
        <begin position="287"/>
        <end position="306"/>
    </location>
</feature>
<gene>
    <name evidence="8" type="ORF">KS419_14630</name>
</gene>
<sequence length="583" mass="68814">MLPSINLFNNIRLRNKLLILYIFCVFFPIVVTNIVFYNVTTTNIKNQKMHDVNLVLDQITYDFISVVDQAVGISAGFYTDSRLYEYFDENYERTIDYIEAYDFYLREYNSYTPLYYSIQDISFYTNNPTVLYAGGVRPITDITKEQEWFAELSNVNHPIFVRTNPIVESEVFSLIRELDYYKDLNERKKIIKIDLNPVTIRQIFNNVTFQGNVYLINNDRVVEYSTDNRFDWREENIHYNDIQRQLGDDMIQLDERYLPHNYLEGWRIVGTISEADILEELYQSERFIFLLASLNFLIPTLIIVLISRSLHVRIARLLHFMKKMKNQNFEEIPYHKDEDEIGELTNEFNNMTRTIKKLINEVYIANIQKKDLELKEKQAQLSALQSQINPHFLFNALETIRMRSLIKGEKETAKIIQNMAKIFRNSLTWGKDWVTVEEELALIECFLEIQKYRFGEKLEYTIEIEDGTYENIIPNMAFLPFVENASIHGIESVKEKGHIHITIKQIDSEVIFRIVDNGAGMERDKLDRILNNLKNEESMGENVGIKNVYYRLKLYYSNNFSFSIKSNPGKGTIVEIKLPREGK</sequence>
<feature type="domain" description="HAMP" evidence="7">
    <location>
        <begin position="308"/>
        <end position="360"/>
    </location>
</feature>
<keyword evidence="4 6" id="KW-0472">Membrane</keyword>
<keyword evidence="3 8" id="KW-0808">Transferase</keyword>
<dbReference type="CDD" id="cd06225">
    <property type="entry name" value="HAMP"/>
    <property type="match status" value="1"/>
</dbReference>
<dbReference type="InterPro" id="IPR003660">
    <property type="entry name" value="HAMP_dom"/>
</dbReference>
<dbReference type="SMART" id="SM00304">
    <property type="entry name" value="HAMP"/>
    <property type="match status" value="1"/>
</dbReference>
<evidence type="ECO:0000256" key="5">
    <source>
        <dbReference type="SAM" id="Coils"/>
    </source>
</evidence>
<evidence type="ECO:0000256" key="2">
    <source>
        <dbReference type="ARBA" id="ARBA00022475"/>
    </source>
</evidence>
<organism evidence="8 9">
    <name type="scientific">Evansella tamaricis</name>
    <dbReference type="NCBI Taxonomy" id="2069301"/>
    <lineage>
        <taxon>Bacteria</taxon>
        <taxon>Bacillati</taxon>
        <taxon>Bacillota</taxon>
        <taxon>Bacilli</taxon>
        <taxon>Bacillales</taxon>
        <taxon>Bacillaceae</taxon>
        <taxon>Evansella</taxon>
    </lineage>
</organism>
<dbReference type="InterPro" id="IPR050640">
    <property type="entry name" value="Bact_2-comp_sensor_kinase"/>
</dbReference>
<dbReference type="PROSITE" id="PS50885">
    <property type="entry name" value="HAMP"/>
    <property type="match status" value="1"/>
</dbReference>
<evidence type="ECO:0000256" key="6">
    <source>
        <dbReference type="SAM" id="Phobius"/>
    </source>
</evidence>
<keyword evidence="9" id="KW-1185">Reference proteome</keyword>
<comment type="subcellular location">
    <subcellularLocation>
        <location evidence="1">Cell membrane</location>
    </subcellularLocation>
</comment>
<feature type="coiled-coil region" evidence="5">
    <location>
        <begin position="341"/>
        <end position="387"/>
    </location>
</feature>
<evidence type="ECO:0000313" key="8">
    <source>
        <dbReference type="EMBL" id="MBU9712963.1"/>
    </source>
</evidence>
<feature type="transmembrane region" description="Helical" evidence="6">
    <location>
        <begin position="18"/>
        <end position="39"/>
    </location>
</feature>
<evidence type="ECO:0000256" key="3">
    <source>
        <dbReference type="ARBA" id="ARBA00022777"/>
    </source>
</evidence>